<name>A0A5J4ZKM0_9ASTE</name>
<evidence type="ECO:0000313" key="3">
    <source>
        <dbReference type="Proteomes" id="UP000325577"/>
    </source>
</evidence>
<accession>A0A5J4ZKM0</accession>
<sequence length="165" mass="18234">MSWGWNQGLNSTNQSKNLDNSSRNPWGQGCQSIGSVKEKGWGVAGYDSWGNHWEINLHGSRNLDKGTNPPGKTFTQGSGPLKDRGWRDCGVQFLESEAVGESKRLLATKICSQNPVGSLLENLKKLTGKRALANHLAQRENKIWTLVSSFDSWGFKETDKGNLES</sequence>
<dbReference type="AlphaFoldDB" id="A0A5J4ZKM0"/>
<gene>
    <name evidence="2" type="ORF">F0562_013381</name>
</gene>
<reference evidence="2 3" key="1">
    <citation type="submission" date="2019-09" db="EMBL/GenBank/DDBJ databases">
        <title>A chromosome-level genome assembly of the Chinese tupelo Nyssa sinensis.</title>
        <authorList>
            <person name="Yang X."/>
            <person name="Kang M."/>
            <person name="Yang Y."/>
            <person name="Xiong H."/>
            <person name="Wang M."/>
            <person name="Zhang Z."/>
            <person name="Wang Z."/>
            <person name="Wu H."/>
            <person name="Ma T."/>
            <person name="Liu J."/>
            <person name="Xi Z."/>
        </authorList>
    </citation>
    <scope>NUCLEOTIDE SEQUENCE [LARGE SCALE GENOMIC DNA]</scope>
    <source>
        <strain evidence="2">J267</strain>
        <tissue evidence="2">Leaf</tissue>
    </source>
</reference>
<keyword evidence="3" id="KW-1185">Reference proteome</keyword>
<feature type="region of interest" description="Disordered" evidence="1">
    <location>
        <begin position="60"/>
        <end position="80"/>
    </location>
</feature>
<organism evidence="2 3">
    <name type="scientific">Nyssa sinensis</name>
    <dbReference type="NCBI Taxonomy" id="561372"/>
    <lineage>
        <taxon>Eukaryota</taxon>
        <taxon>Viridiplantae</taxon>
        <taxon>Streptophyta</taxon>
        <taxon>Embryophyta</taxon>
        <taxon>Tracheophyta</taxon>
        <taxon>Spermatophyta</taxon>
        <taxon>Magnoliopsida</taxon>
        <taxon>eudicotyledons</taxon>
        <taxon>Gunneridae</taxon>
        <taxon>Pentapetalae</taxon>
        <taxon>asterids</taxon>
        <taxon>Cornales</taxon>
        <taxon>Nyssaceae</taxon>
        <taxon>Nyssa</taxon>
    </lineage>
</organism>
<evidence type="ECO:0000313" key="2">
    <source>
        <dbReference type="EMBL" id="KAA8519145.1"/>
    </source>
</evidence>
<evidence type="ECO:0000256" key="1">
    <source>
        <dbReference type="SAM" id="MobiDB-lite"/>
    </source>
</evidence>
<proteinExistence type="predicted"/>
<dbReference type="EMBL" id="CM018049">
    <property type="protein sequence ID" value="KAA8519145.1"/>
    <property type="molecule type" value="Genomic_DNA"/>
</dbReference>
<feature type="region of interest" description="Disordered" evidence="1">
    <location>
        <begin position="1"/>
        <end position="30"/>
    </location>
</feature>
<dbReference type="Proteomes" id="UP000325577">
    <property type="component" value="Linkage Group LG6"/>
</dbReference>
<protein>
    <submittedName>
        <fullName evidence="2">Uncharacterized protein</fullName>
    </submittedName>
</protein>